<feature type="compositionally biased region" description="Basic and acidic residues" evidence="2">
    <location>
        <begin position="82"/>
        <end position="109"/>
    </location>
</feature>
<feature type="coiled-coil region" evidence="1">
    <location>
        <begin position="123"/>
        <end position="171"/>
    </location>
</feature>
<sequence>MASSARDGGRDGGIGGNSTGDDDRVGGFGDDPSNRSRVHAREGAMGRKSECAASPVNVLDARSNASSESDSPSELELDEAGSSEKIEAKKTLEGGKTSDIESAHREASIARRLTRPMAPSVDVDGLQKRVSELRVALQTSERMLDRTKGRLELAEGAKRAAESESATLRARVWALEGSGSLVKCRDDEVKLDDVRGRLLREATVELSYAAKATCAADHKIQIARADCKKLQDTVAALSGASSEENDTLSMELAQARMRIRGDAREIAELTERATQAEATANRLKEANDFTNDAIARYQTAEKETRQAKESLVETMRHNEFLQGRVTELEEIIKSDGTSHYDQELRRVREYLEADIARLTAELKQERAARKAVELQLSGAIQADTLRLPSDNAALASEKSATAELREEIERLKVQLAQNQRAQTKKSRKDDWADALGLRNDDDDEEELDESNEPLSPTGMPLALRDALVEAARLEVEKLGEMNRKLVQAKLTAEKESVSTLEYEAAITRNNEAWAAKLAMIELEATKSREQLVTLTSRSNSLARDLEACQAELDEVKLMNNRLKSSRSASDQDELSREGSWLNLLPRSTSRKHSSSPDFTELRANTANTNLVSLGSWASLNGLDDDELCRVDDDNEDVTVKTREEPEPDVTSRKRFLEEKSRSIRERLAARSVKPPLSPLKTSEEAIERSIRETRLAVEAMKASRSSLLKTTSNALSDPRAR</sequence>
<feature type="compositionally biased region" description="Polar residues" evidence="2">
    <location>
        <begin position="703"/>
        <end position="715"/>
    </location>
</feature>
<evidence type="ECO:0000313" key="3">
    <source>
        <dbReference type="EMBL" id="CEG01811.1"/>
    </source>
</evidence>
<accession>A0A096PB45</accession>
<name>A0A096PB45_OSTTA</name>
<protein>
    <submittedName>
        <fullName evidence="3">Unnamed product</fullName>
    </submittedName>
</protein>
<dbReference type="OrthoDB" id="10492446at2759"/>
<keyword evidence="1" id="KW-0175">Coiled coil</keyword>
<feature type="coiled-coil region" evidence="1">
    <location>
        <begin position="252"/>
        <end position="286"/>
    </location>
</feature>
<keyword evidence="4" id="KW-1185">Reference proteome</keyword>
<dbReference type="KEGG" id="ota:OT_ostta15g02050"/>
<evidence type="ECO:0000256" key="2">
    <source>
        <dbReference type="SAM" id="MobiDB-lite"/>
    </source>
</evidence>
<dbReference type="InParanoid" id="A0A096PB45"/>
<dbReference type="EMBL" id="CAID01000015">
    <property type="protein sequence ID" value="CEG01811.1"/>
    <property type="molecule type" value="Genomic_DNA"/>
</dbReference>
<reference evidence="3 4" key="2">
    <citation type="journal article" date="2014" name="BMC Genomics">
        <title>An improved genome of the model marine alga Ostreococcus tauri unfolds by assessing Illumina de novo assemblies.</title>
        <authorList>
            <person name="Blanc-Mathieu R."/>
            <person name="Verhelst B."/>
            <person name="Derelle E."/>
            <person name="Rombauts S."/>
            <person name="Bouget F.Y."/>
            <person name="Carre I."/>
            <person name="Chateau A."/>
            <person name="Eyre-Walker A."/>
            <person name="Grimsley N."/>
            <person name="Moreau H."/>
            <person name="Piegu B."/>
            <person name="Rivals E."/>
            <person name="Schackwitz W."/>
            <person name="Van de Peer Y."/>
            <person name="Piganeau G."/>
        </authorList>
    </citation>
    <scope>NUCLEOTIDE SEQUENCE [LARGE SCALE GENOMIC DNA]</scope>
    <source>
        <strain evidence="4">OTTH 0595 / CCAP 157/2 / RCC745</strain>
    </source>
</reference>
<reference evidence="4" key="1">
    <citation type="journal article" date="2006" name="Proc. Natl. Acad. Sci. U.S.A.">
        <title>Genome analysis of the smallest free-living eukaryote Ostreococcus tauri unveils many unique features.</title>
        <authorList>
            <person name="Derelle E."/>
            <person name="Ferraz C."/>
            <person name="Rombauts S."/>
            <person name="Rouze P."/>
            <person name="Worden A.Z."/>
            <person name="Robbens S."/>
            <person name="Partensky F."/>
            <person name="Degroeve S."/>
            <person name="Echeynie S."/>
            <person name="Cooke R."/>
            <person name="Saeys Y."/>
            <person name="Wuyts J."/>
            <person name="Jabbari K."/>
            <person name="Bowler C."/>
            <person name="Panaud O."/>
            <person name="Piegu B."/>
            <person name="Ball S.G."/>
            <person name="Ral J.-P."/>
            <person name="Bouget F.-Y."/>
            <person name="Piganeau G."/>
            <person name="De Baets B."/>
            <person name="Picard A."/>
            <person name="Delseny M."/>
            <person name="Demaille J."/>
            <person name="Van de Peer Y."/>
            <person name="Moreau H."/>
        </authorList>
    </citation>
    <scope>NUCLEOTIDE SEQUENCE [LARGE SCALE GENOMIC DNA]</scope>
    <source>
        <strain evidence="4">OTTH 0595 / CCAP 157/2 / RCC745</strain>
    </source>
</reference>
<organism evidence="3 4">
    <name type="scientific">Ostreococcus tauri</name>
    <name type="common">Marine green alga</name>
    <dbReference type="NCBI Taxonomy" id="70448"/>
    <lineage>
        <taxon>Eukaryota</taxon>
        <taxon>Viridiplantae</taxon>
        <taxon>Chlorophyta</taxon>
        <taxon>Mamiellophyceae</taxon>
        <taxon>Mamiellales</taxon>
        <taxon>Bathycoccaceae</taxon>
        <taxon>Ostreococcus</taxon>
    </lineage>
</organism>
<feature type="region of interest" description="Disordered" evidence="2">
    <location>
        <begin position="418"/>
        <end position="459"/>
    </location>
</feature>
<comment type="caution">
    <text evidence="3">The sequence shown here is derived from an EMBL/GenBank/DDBJ whole genome shotgun (WGS) entry which is preliminary data.</text>
</comment>
<evidence type="ECO:0000313" key="4">
    <source>
        <dbReference type="Proteomes" id="UP000009170"/>
    </source>
</evidence>
<feature type="compositionally biased region" description="Acidic residues" evidence="2">
    <location>
        <begin position="71"/>
        <end position="81"/>
    </location>
</feature>
<feature type="compositionally biased region" description="Basic and acidic residues" evidence="2">
    <location>
        <begin position="39"/>
        <end position="50"/>
    </location>
</feature>
<gene>
    <name evidence="3" type="ORF">OT_ostta15g02050</name>
</gene>
<dbReference type="Proteomes" id="UP000009170">
    <property type="component" value="Unassembled WGS sequence"/>
</dbReference>
<feature type="region of interest" description="Disordered" evidence="2">
    <location>
        <begin position="1"/>
        <end position="114"/>
    </location>
</feature>
<feature type="compositionally biased region" description="Acidic residues" evidence="2">
    <location>
        <begin position="440"/>
        <end position="451"/>
    </location>
</feature>
<evidence type="ECO:0000256" key="1">
    <source>
        <dbReference type="SAM" id="Coils"/>
    </source>
</evidence>
<dbReference type="STRING" id="70448.A0A096PB45"/>
<dbReference type="RefSeq" id="XP_003083355.2">
    <property type="nucleotide sequence ID" value="XM_003083307.2"/>
</dbReference>
<dbReference type="AlphaFoldDB" id="A0A096PB45"/>
<dbReference type="GeneID" id="9830734"/>
<proteinExistence type="predicted"/>
<feature type="region of interest" description="Disordered" evidence="2">
    <location>
        <begin position="701"/>
        <end position="721"/>
    </location>
</feature>